<evidence type="ECO:0000313" key="2">
    <source>
        <dbReference type="Proteomes" id="UP000663844"/>
    </source>
</evidence>
<accession>A0A819P720</accession>
<reference evidence="1" key="1">
    <citation type="submission" date="2021-02" db="EMBL/GenBank/DDBJ databases">
        <authorList>
            <person name="Nowell W R."/>
        </authorList>
    </citation>
    <scope>NUCLEOTIDE SEQUENCE</scope>
</reference>
<dbReference type="Proteomes" id="UP000663844">
    <property type="component" value="Unassembled WGS sequence"/>
</dbReference>
<proteinExistence type="predicted"/>
<sequence length="101" mass="11139">MDYDEIDFDDTDDKEQDTSILMACFQGMKQFNKWMTRAFSRPFFILENVLDNIQRFIALHSVSYSFCMCTTITVALSATTVGVGVDVGVGVGNGTACSNGN</sequence>
<evidence type="ECO:0000313" key="1">
    <source>
        <dbReference type="EMBL" id="CAF4009095.1"/>
    </source>
</evidence>
<gene>
    <name evidence="1" type="ORF">OXD698_LOCUS29987</name>
</gene>
<dbReference type="AlphaFoldDB" id="A0A819P720"/>
<organism evidence="1 2">
    <name type="scientific">Adineta steineri</name>
    <dbReference type="NCBI Taxonomy" id="433720"/>
    <lineage>
        <taxon>Eukaryota</taxon>
        <taxon>Metazoa</taxon>
        <taxon>Spiralia</taxon>
        <taxon>Gnathifera</taxon>
        <taxon>Rotifera</taxon>
        <taxon>Eurotatoria</taxon>
        <taxon>Bdelloidea</taxon>
        <taxon>Adinetida</taxon>
        <taxon>Adinetidae</taxon>
        <taxon>Adineta</taxon>
    </lineage>
</organism>
<name>A0A819P720_9BILA</name>
<dbReference type="EMBL" id="CAJOAZ010003461">
    <property type="protein sequence ID" value="CAF4009095.1"/>
    <property type="molecule type" value="Genomic_DNA"/>
</dbReference>
<protein>
    <submittedName>
        <fullName evidence="1">Uncharacterized protein</fullName>
    </submittedName>
</protein>
<comment type="caution">
    <text evidence="1">The sequence shown here is derived from an EMBL/GenBank/DDBJ whole genome shotgun (WGS) entry which is preliminary data.</text>
</comment>